<dbReference type="Gene3D" id="2.60.40.10">
    <property type="entry name" value="Immunoglobulins"/>
    <property type="match status" value="1"/>
</dbReference>
<sequence length="126" mass="14243">MESIVWIKDGEPLLQGKDNRYSVHSSVTLNGQNSGVVSSRLEVKDTRTDDSGLYLCRSTERIQMAGVKVEIQGTHNFKRADIRKLGDSHEFSEPPNSGSQRTTLSWTHPFCVLFVLYHIVSVCYRV</sequence>
<name>A0A8S3ZRX0_9EUPU</name>
<dbReference type="PROSITE" id="PS50835">
    <property type="entry name" value="IG_LIKE"/>
    <property type="match status" value="1"/>
</dbReference>
<dbReference type="SUPFAM" id="SSF48726">
    <property type="entry name" value="Immunoglobulin"/>
    <property type="match status" value="1"/>
</dbReference>
<organism evidence="2 3">
    <name type="scientific">Candidula unifasciata</name>
    <dbReference type="NCBI Taxonomy" id="100452"/>
    <lineage>
        <taxon>Eukaryota</taxon>
        <taxon>Metazoa</taxon>
        <taxon>Spiralia</taxon>
        <taxon>Lophotrochozoa</taxon>
        <taxon>Mollusca</taxon>
        <taxon>Gastropoda</taxon>
        <taxon>Heterobranchia</taxon>
        <taxon>Euthyneura</taxon>
        <taxon>Panpulmonata</taxon>
        <taxon>Eupulmonata</taxon>
        <taxon>Stylommatophora</taxon>
        <taxon>Helicina</taxon>
        <taxon>Helicoidea</taxon>
        <taxon>Geomitridae</taxon>
        <taxon>Candidula</taxon>
    </lineage>
</organism>
<proteinExistence type="predicted"/>
<dbReference type="AlphaFoldDB" id="A0A8S3ZRX0"/>
<keyword evidence="3" id="KW-1185">Reference proteome</keyword>
<dbReference type="Proteomes" id="UP000678393">
    <property type="component" value="Unassembled WGS sequence"/>
</dbReference>
<evidence type="ECO:0000259" key="1">
    <source>
        <dbReference type="PROSITE" id="PS50835"/>
    </source>
</evidence>
<dbReference type="InterPro" id="IPR036179">
    <property type="entry name" value="Ig-like_dom_sf"/>
</dbReference>
<dbReference type="EMBL" id="CAJHNH020003384">
    <property type="protein sequence ID" value="CAG5129181.1"/>
    <property type="molecule type" value="Genomic_DNA"/>
</dbReference>
<dbReference type="OrthoDB" id="190835at2759"/>
<protein>
    <recommendedName>
        <fullName evidence="1">Ig-like domain-containing protein</fullName>
    </recommendedName>
</protein>
<evidence type="ECO:0000313" key="3">
    <source>
        <dbReference type="Proteomes" id="UP000678393"/>
    </source>
</evidence>
<accession>A0A8S3ZRX0</accession>
<dbReference type="InterPro" id="IPR013783">
    <property type="entry name" value="Ig-like_fold"/>
</dbReference>
<reference evidence="2" key="1">
    <citation type="submission" date="2021-04" db="EMBL/GenBank/DDBJ databases">
        <authorList>
            <consortium name="Molecular Ecology Group"/>
        </authorList>
    </citation>
    <scope>NUCLEOTIDE SEQUENCE</scope>
</reference>
<feature type="domain" description="Ig-like" evidence="1">
    <location>
        <begin position="1"/>
        <end position="72"/>
    </location>
</feature>
<comment type="caution">
    <text evidence="2">The sequence shown here is derived from an EMBL/GenBank/DDBJ whole genome shotgun (WGS) entry which is preliminary data.</text>
</comment>
<gene>
    <name evidence="2" type="ORF">CUNI_LOCUS14739</name>
</gene>
<evidence type="ECO:0000313" key="2">
    <source>
        <dbReference type="EMBL" id="CAG5129181.1"/>
    </source>
</evidence>
<dbReference type="InterPro" id="IPR007110">
    <property type="entry name" value="Ig-like_dom"/>
</dbReference>